<dbReference type="OrthoDB" id="3734119at2"/>
<organism evidence="1 2">
    <name type="scientific">Sulfurivirga caldicuralii</name>
    <dbReference type="NCBI Taxonomy" id="364032"/>
    <lineage>
        <taxon>Bacteria</taxon>
        <taxon>Pseudomonadati</taxon>
        <taxon>Pseudomonadota</taxon>
        <taxon>Gammaproteobacteria</taxon>
        <taxon>Thiotrichales</taxon>
        <taxon>Piscirickettsiaceae</taxon>
        <taxon>Sulfurivirga</taxon>
    </lineage>
</organism>
<keyword evidence="2" id="KW-1185">Reference proteome</keyword>
<evidence type="ECO:0000313" key="2">
    <source>
        <dbReference type="Proteomes" id="UP000198461"/>
    </source>
</evidence>
<sequence>MTTASERVRRYREKMRAEGFRLVQLWVPDTRSEAFRRQCREQSLRLKNDPNEADTLTWIEHATDTEGWTW</sequence>
<dbReference type="STRING" id="364032.SAMN05443662_1342"/>
<dbReference type="Proteomes" id="UP000198461">
    <property type="component" value="Unassembled WGS sequence"/>
</dbReference>
<name>A0A1N6GHA9_9GAMM</name>
<evidence type="ECO:0008006" key="3">
    <source>
        <dbReference type="Google" id="ProtNLM"/>
    </source>
</evidence>
<accession>A0A1N6GHA9</accession>
<dbReference type="InterPro" id="IPR021558">
    <property type="entry name" value="MazE-like"/>
</dbReference>
<protein>
    <recommendedName>
        <fullName evidence="3">DUF3018 domain-containing protein</fullName>
    </recommendedName>
</protein>
<reference evidence="1 2" key="1">
    <citation type="submission" date="2016-11" db="EMBL/GenBank/DDBJ databases">
        <authorList>
            <person name="Jaros S."/>
            <person name="Januszkiewicz K."/>
            <person name="Wedrychowicz H."/>
        </authorList>
    </citation>
    <scope>NUCLEOTIDE SEQUENCE [LARGE SCALE GENOMIC DNA]</scope>
    <source>
        <strain evidence="1 2">DSM 17737</strain>
    </source>
</reference>
<evidence type="ECO:0000313" key="1">
    <source>
        <dbReference type="EMBL" id="SIO06929.1"/>
    </source>
</evidence>
<dbReference type="EMBL" id="FSRE01000003">
    <property type="protein sequence ID" value="SIO06929.1"/>
    <property type="molecule type" value="Genomic_DNA"/>
</dbReference>
<proteinExistence type="predicted"/>
<dbReference type="Pfam" id="PF11455">
    <property type="entry name" value="MazE-like"/>
    <property type="match status" value="1"/>
</dbReference>
<gene>
    <name evidence="1" type="ORF">SAMN05443662_1342</name>
</gene>
<dbReference type="RefSeq" id="WP_074201611.1">
    <property type="nucleotide sequence ID" value="NZ_FSRE01000003.1"/>
</dbReference>
<dbReference type="AlphaFoldDB" id="A0A1N6GHA9"/>